<evidence type="ECO:0000313" key="18">
    <source>
        <dbReference type="Proteomes" id="UP000002191"/>
    </source>
</evidence>
<reference evidence="18" key="1">
    <citation type="submission" date="2010-12" db="EMBL/GenBank/DDBJ databases">
        <title>Complete sequence of Desulfovibrio aespoeensis Aspo-2.</title>
        <authorList>
            <consortium name="US DOE Joint Genome Institute"/>
            <person name="Lucas S."/>
            <person name="Copeland A."/>
            <person name="Lapidus A."/>
            <person name="Cheng J.-F."/>
            <person name="Goodwin L."/>
            <person name="Pitluck S."/>
            <person name="Chertkov O."/>
            <person name="Misra M."/>
            <person name="Detter J.C."/>
            <person name="Han C."/>
            <person name="Tapia R."/>
            <person name="Land M."/>
            <person name="Hauser L."/>
            <person name="Kyrpides N."/>
            <person name="Ivanova N."/>
            <person name="Ovchinnikova G."/>
            <person name="Pedersen K."/>
            <person name="Jagevall S."/>
            <person name="Hazen T."/>
            <person name="Woyke T."/>
        </authorList>
    </citation>
    <scope>NUCLEOTIDE SEQUENCE [LARGE SCALE GENOMIC DNA]</scope>
    <source>
        <strain evidence="18">ATCC 700646 / DSM 10631 / Aspo-2</strain>
    </source>
</reference>
<dbReference type="OrthoDB" id="9787818at2"/>
<dbReference type="PANTHER" id="PTHR45528">
    <property type="entry name" value="SENSOR HISTIDINE KINASE CPXA"/>
    <property type="match status" value="1"/>
</dbReference>
<keyword evidence="18" id="KW-1185">Reference proteome</keyword>
<comment type="subcellular location">
    <subcellularLocation>
        <location evidence="2">Cell membrane</location>
        <topology evidence="2">Multi-pass membrane protein</topology>
    </subcellularLocation>
</comment>
<dbReference type="Gene3D" id="6.10.340.10">
    <property type="match status" value="1"/>
</dbReference>
<keyword evidence="10" id="KW-0067">ATP-binding</keyword>
<dbReference type="EMBL" id="CP002431">
    <property type="protein sequence ID" value="ADU62121.1"/>
    <property type="molecule type" value="Genomic_DNA"/>
</dbReference>
<dbReference type="Pfam" id="PF00512">
    <property type="entry name" value="HisKA"/>
    <property type="match status" value="1"/>
</dbReference>
<dbReference type="eggNOG" id="COG3850">
    <property type="taxonomic scope" value="Bacteria"/>
</dbReference>
<sequence>MHDDRFTPLGRKLVAAILGTSLLALVLAFALNLLFAIHSHEREAAQRARSLTSLMASSLAAAADFDDPDAATEDLAALALISEVSGAAVYVDGNVLFAAYGEPPPLPDQAQALRNGEPVVEMHLSSLTVIRPVASASPGSWLVVTVSLADQWAAMWRSLLIALLIMAGVFAVCIRVAIRFRRRLTDPLTELGRAVADITLNEDYARRVEYRSDDEIGMLVVGFNAMLEKIGQRDAELRGHRQYLEQMVEERTRQLEISGQELERKNLMLEAEIRRRTKAEMVRDEVERINRHDLKSSLSLVIGYPELLLTEGGLNDQQVKSVKRIRAAGYRMLDMIRNHLDMFKMEHGIYSLRQKPVDLVETACALEEEFAPLLASLGVSLNIELDEAEVVGVEQFAVRGEEPLLRAMLRNLIQNAIEASNRGGLVLMRLENGPRKRVSVYNQTPVPAEIRHRVFDKYVTHGKENGTGLGTYFAALIARTHGANIVMRTDDQAGTLMTVVFRDAGPGMPRR</sequence>
<dbReference type="KEGG" id="das:Daes_1105"/>
<evidence type="ECO:0000256" key="5">
    <source>
        <dbReference type="ARBA" id="ARBA00022553"/>
    </source>
</evidence>
<evidence type="ECO:0000256" key="2">
    <source>
        <dbReference type="ARBA" id="ARBA00004651"/>
    </source>
</evidence>
<dbReference type="CDD" id="cd00075">
    <property type="entry name" value="HATPase"/>
    <property type="match status" value="1"/>
</dbReference>
<dbReference type="InterPro" id="IPR003661">
    <property type="entry name" value="HisK_dim/P_dom"/>
</dbReference>
<keyword evidence="13 14" id="KW-0472">Membrane</keyword>
<dbReference type="SMART" id="SM00388">
    <property type="entry name" value="HisKA"/>
    <property type="match status" value="1"/>
</dbReference>
<dbReference type="SMART" id="SM00387">
    <property type="entry name" value="HATPase_c"/>
    <property type="match status" value="1"/>
</dbReference>
<organism evidence="17 18">
    <name type="scientific">Pseudodesulfovibrio aespoeensis (strain ATCC 700646 / DSM 10631 / Aspo-2)</name>
    <name type="common">Desulfovibrio aespoeensis</name>
    <dbReference type="NCBI Taxonomy" id="643562"/>
    <lineage>
        <taxon>Bacteria</taxon>
        <taxon>Pseudomonadati</taxon>
        <taxon>Thermodesulfobacteriota</taxon>
        <taxon>Desulfovibrionia</taxon>
        <taxon>Desulfovibrionales</taxon>
        <taxon>Desulfovibrionaceae</taxon>
    </lineage>
</organism>
<proteinExistence type="predicted"/>
<keyword evidence="5" id="KW-0597">Phosphoprotein</keyword>
<keyword evidence="7 14" id="KW-0812">Transmembrane</keyword>
<keyword evidence="6" id="KW-0808">Transferase</keyword>
<evidence type="ECO:0000256" key="4">
    <source>
        <dbReference type="ARBA" id="ARBA00022475"/>
    </source>
</evidence>
<comment type="catalytic activity">
    <reaction evidence="1">
        <text>ATP + protein L-histidine = ADP + protein N-phospho-L-histidine.</text>
        <dbReference type="EC" id="2.7.13.3"/>
    </reaction>
</comment>
<dbReference type="InterPro" id="IPR050398">
    <property type="entry name" value="HssS/ArlS-like"/>
</dbReference>
<dbReference type="GO" id="GO:0005524">
    <property type="term" value="F:ATP binding"/>
    <property type="evidence" value="ECO:0007669"/>
    <property type="project" value="UniProtKB-KW"/>
</dbReference>
<dbReference type="GO" id="GO:0000155">
    <property type="term" value="F:phosphorelay sensor kinase activity"/>
    <property type="evidence" value="ECO:0007669"/>
    <property type="project" value="InterPro"/>
</dbReference>
<feature type="domain" description="Histidine kinase" evidence="15">
    <location>
        <begin position="289"/>
        <end position="505"/>
    </location>
</feature>
<evidence type="ECO:0000256" key="13">
    <source>
        <dbReference type="ARBA" id="ARBA00023136"/>
    </source>
</evidence>
<dbReference type="PROSITE" id="PS50885">
    <property type="entry name" value="HAMP"/>
    <property type="match status" value="1"/>
</dbReference>
<keyword evidence="12" id="KW-0902">Two-component regulatory system</keyword>
<feature type="domain" description="HAMP" evidence="16">
    <location>
        <begin position="182"/>
        <end position="235"/>
    </location>
</feature>
<dbReference type="InterPro" id="IPR036097">
    <property type="entry name" value="HisK_dim/P_sf"/>
</dbReference>
<keyword evidence="4" id="KW-1003">Cell membrane</keyword>
<dbReference type="InterPro" id="IPR033417">
    <property type="entry name" value="CHASE8"/>
</dbReference>
<evidence type="ECO:0000256" key="8">
    <source>
        <dbReference type="ARBA" id="ARBA00022741"/>
    </source>
</evidence>
<dbReference type="InterPro" id="IPR036890">
    <property type="entry name" value="HATPase_C_sf"/>
</dbReference>
<reference evidence="17 18" key="2">
    <citation type="journal article" date="2014" name="Genome Announc.">
        <title>Complete Genome Sequence of the Subsurface, Mesophilic Sulfate-Reducing Bacterium Desulfovibrio aespoeensis Aspo-2.</title>
        <authorList>
            <person name="Pedersen K."/>
            <person name="Bengtsson A."/>
            <person name="Edlund J."/>
            <person name="Rabe L."/>
            <person name="Hazen T."/>
            <person name="Chakraborty R."/>
            <person name="Goodwin L."/>
            <person name="Shapiro N."/>
        </authorList>
    </citation>
    <scope>NUCLEOTIDE SEQUENCE [LARGE SCALE GENOMIC DNA]</scope>
    <source>
        <strain evidence="18">ATCC 700646 / DSM 10631 / Aspo-2</strain>
    </source>
</reference>
<dbReference type="Proteomes" id="UP000002191">
    <property type="component" value="Chromosome"/>
</dbReference>
<dbReference type="AlphaFoldDB" id="E6VTE4"/>
<dbReference type="RefSeq" id="WP_013514052.1">
    <property type="nucleotide sequence ID" value="NC_014844.1"/>
</dbReference>
<dbReference type="InterPro" id="IPR003594">
    <property type="entry name" value="HATPase_dom"/>
</dbReference>
<dbReference type="InterPro" id="IPR005467">
    <property type="entry name" value="His_kinase_dom"/>
</dbReference>
<dbReference type="GO" id="GO:0005886">
    <property type="term" value="C:plasma membrane"/>
    <property type="evidence" value="ECO:0007669"/>
    <property type="project" value="UniProtKB-SubCell"/>
</dbReference>
<dbReference type="Pfam" id="PF02518">
    <property type="entry name" value="HATPase_c"/>
    <property type="match status" value="1"/>
</dbReference>
<accession>E6VTE4</accession>
<dbReference type="SUPFAM" id="SSF158472">
    <property type="entry name" value="HAMP domain-like"/>
    <property type="match status" value="1"/>
</dbReference>
<keyword evidence="8" id="KW-0547">Nucleotide-binding</keyword>
<feature type="transmembrane region" description="Helical" evidence="14">
    <location>
        <begin position="155"/>
        <end position="178"/>
    </location>
</feature>
<feature type="transmembrane region" description="Helical" evidence="14">
    <location>
        <begin position="13"/>
        <end position="37"/>
    </location>
</feature>
<keyword evidence="11 14" id="KW-1133">Transmembrane helix</keyword>
<evidence type="ECO:0000256" key="7">
    <source>
        <dbReference type="ARBA" id="ARBA00022692"/>
    </source>
</evidence>
<evidence type="ECO:0000256" key="12">
    <source>
        <dbReference type="ARBA" id="ARBA00023012"/>
    </source>
</evidence>
<dbReference type="InterPro" id="IPR003660">
    <property type="entry name" value="HAMP_dom"/>
</dbReference>
<keyword evidence="9 17" id="KW-0418">Kinase</keyword>
<dbReference type="PROSITE" id="PS50109">
    <property type="entry name" value="HIS_KIN"/>
    <property type="match status" value="1"/>
</dbReference>
<dbReference type="Gene3D" id="3.30.565.10">
    <property type="entry name" value="Histidine kinase-like ATPase, C-terminal domain"/>
    <property type="match status" value="1"/>
</dbReference>
<dbReference type="SUPFAM" id="SSF55874">
    <property type="entry name" value="ATPase domain of HSP90 chaperone/DNA topoisomerase II/histidine kinase"/>
    <property type="match status" value="1"/>
</dbReference>
<evidence type="ECO:0000313" key="17">
    <source>
        <dbReference type="EMBL" id="ADU62121.1"/>
    </source>
</evidence>
<dbReference type="PANTHER" id="PTHR45528:SF1">
    <property type="entry name" value="SENSOR HISTIDINE KINASE CPXA"/>
    <property type="match status" value="1"/>
</dbReference>
<dbReference type="STRING" id="643562.Daes_1105"/>
<dbReference type="Pfam" id="PF17152">
    <property type="entry name" value="CHASE8"/>
    <property type="match status" value="1"/>
</dbReference>
<evidence type="ECO:0000256" key="11">
    <source>
        <dbReference type="ARBA" id="ARBA00022989"/>
    </source>
</evidence>
<dbReference type="Gene3D" id="1.10.287.130">
    <property type="match status" value="1"/>
</dbReference>
<evidence type="ECO:0000256" key="14">
    <source>
        <dbReference type="SAM" id="Phobius"/>
    </source>
</evidence>
<dbReference type="EC" id="2.7.13.3" evidence="3"/>
<dbReference type="eggNOG" id="COG2205">
    <property type="taxonomic scope" value="Bacteria"/>
</dbReference>
<dbReference type="CDD" id="cd06225">
    <property type="entry name" value="HAMP"/>
    <property type="match status" value="1"/>
</dbReference>
<name>E6VTE4_PSEA9</name>
<dbReference type="HOGENOM" id="CLU_541559_0_0_7"/>
<dbReference type="SUPFAM" id="SSF47384">
    <property type="entry name" value="Homodimeric domain of signal transducing histidine kinase"/>
    <property type="match status" value="1"/>
</dbReference>
<evidence type="ECO:0000256" key="10">
    <source>
        <dbReference type="ARBA" id="ARBA00022840"/>
    </source>
</evidence>
<dbReference type="CDD" id="cd00082">
    <property type="entry name" value="HisKA"/>
    <property type="match status" value="1"/>
</dbReference>
<evidence type="ECO:0000256" key="1">
    <source>
        <dbReference type="ARBA" id="ARBA00000085"/>
    </source>
</evidence>
<evidence type="ECO:0000256" key="3">
    <source>
        <dbReference type="ARBA" id="ARBA00012438"/>
    </source>
</evidence>
<protein>
    <recommendedName>
        <fullName evidence="3">histidine kinase</fullName>
        <ecNumber evidence="3">2.7.13.3</ecNumber>
    </recommendedName>
</protein>
<dbReference type="SMART" id="SM00304">
    <property type="entry name" value="HAMP"/>
    <property type="match status" value="1"/>
</dbReference>
<gene>
    <name evidence="17" type="ordered locus">Daes_1105</name>
</gene>
<evidence type="ECO:0000259" key="15">
    <source>
        <dbReference type="PROSITE" id="PS50109"/>
    </source>
</evidence>
<evidence type="ECO:0000259" key="16">
    <source>
        <dbReference type="PROSITE" id="PS50885"/>
    </source>
</evidence>
<evidence type="ECO:0000256" key="9">
    <source>
        <dbReference type="ARBA" id="ARBA00022777"/>
    </source>
</evidence>
<evidence type="ECO:0000256" key="6">
    <source>
        <dbReference type="ARBA" id="ARBA00022679"/>
    </source>
</evidence>
<dbReference type="Pfam" id="PF00672">
    <property type="entry name" value="HAMP"/>
    <property type="match status" value="1"/>
</dbReference>